<feature type="domain" description="Fibronectin type-III" evidence="13">
    <location>
        <begin position="757"/>
        <end position="850"/>
    </location>
</feature>
<dbReference type="Pfam" id="PF02868">
    <property type="entry name" value="Peptidase_M4_C"/>
    <property type="match status" value="1"/>
</dbReference>
<dbReference type="InterPro" id="IPR023612">
    <property type="entry name" value="Peptidase_M4"/>
</dbReference>
<evidence type="ECO:0000313" key="15">
    <source>
        <dbReference type="Proteomes" id="UP000245697"/>
    </source>
</evidence>
<dbReference type="Gene3D" id="3.10.450.490">
    <property type="match status" value="1"/>
</dbReference>
<dbReference type="InterPro" id="IPR003961">
    <property type="entry name" value="FN3_dom"/>
</dbReference>
<evidence type="ECO:0000256" key="9">
    <source>
        <dbReference type="ARBA" id="ARBA00023326"/>
    </source>
</evidence>
<evidence type="ECO:0000313" key="14">
    <source>
        <dbReference type="EMBL" id="PWK41680.1"/>
    </source>
</evidence>
<evidence type="ECO:0000256" key="12">
    <source>
        <dbReference type="SAM" id="SignalP"/>
    </source>
</evidence>
<dbReference type="CDD" id="cd09597">
    <property type="entry name" value="M4_TLP"/>
    <property type="match status" value="1"/>
</dbReference>
<evidence type="ECO:0000256" key="2">
    <source>
        <dbReference type="ARBA" id="ARBA00022670"/>
    </source>
</evidence>
<dbReference type="InterPro" id="IPR015919">
    <property type="entry name" value="Cadherin-like_sf"/>
</dbReference>
<feature type="active site" description="Proton donor" evidence="10">
    <location>
        <position position="459"/>
    </location>
</feature>
<dbReference type="Pfam" id="PF07504">
    <property type="entry name" value="FTP"/>
    <property type="match status" value="1"/>
</dbReference>
<dbReference type="GO" id="GO:0000272">
    <property type="term" value="P:polysaccharide catabolic process"/>
    <property type="evidence" value="ECO:0007669"/>
    <property type="project" value="UniProtKB-KW"/>
</dbReference>
<dbReference type="InterPro" id="IPR001570">
    <property type="entry name" value="Peptidase_M4_C_domain"/>
</dbReference>
<gene>
    <name evidence="14" type="ORF">BC793_116154</name>
</gene>
<keyword evidence="2 14" id="KW-0645">Protease</keyword>
<evidence type="ECO:0000256" key="3">
    <source>
        <dbReference type="ARBA" id="ARBA00022723"/>
    </source>
</evidence>
<dbReference type="InterPro" id="IPR013783">
    <property type="entry name" value="Ig-like_fold"/>
</dbReference>
<dbReference type="InterPro" id="IPR050728">
    <property type="entry name" value="Zinc_Metalloprotease_M4"/>
</dbReference>
<proteinExistence type="inferred from homology"/>
<dbReference type="SUPFAM" id="SSF49313">
    <property type="entry name" value="Cadherin-like"/>
    <property type="match status" value="1"/>
</dbReference>
<dbReference type="GO" id="GO:0004222">
    <property type="term" value="F:metalloendopeptidase activity"/>
    <property type="evidence" value="ECO:0007669"/>
    <property type="project" value="InterPro"/>
</dbReference>
<dbReference type="Pfam" id="PF01447">
    <property type="entry name" value="Peptidase_M4"/>
    <property type="match status" value="1"/>
</dbReference>
<evidence type="ECO:0000256" key="5">
    <source>
        <dbReference type="ARBA" id="ARBA00022801"/>
    </source>
</evidence>
<feature type="region of interest" description="Disordered" evidence="11">
    <location>
        <begin position="258"/>
        <end position="281"/>
    </location>
</feature>
<keyword evidence="9" id="KW-0119">Carbohydrate metabolism</keyword>
<protein>
    <submittedName>
        <fullName evidence="14">Zn-dependent metalloprotease</fullName>
    </submittedName>
</protein>
<sequence length="1194" mass="124082">MTVRRSHARKFIAMVAAAALIGAAAHASVSPPAGASASDTADPAPESPTPSSVGRQDQGRDAQRSPRPVLVGRSVAPAAKPAVVEAAREVVRANRKAVHAVAGEEYEADDVVIDSSGARHVRFDRTWNGLRVLGGDFVVHTTAAGRFAGATVAQDAAVDVSRTPAVAKNDAIATAGKQSPGSAEAQLVVDAHRGEPALAWQVTIAGHLVVVVDATTGRIRRTYDLTKHADTATGHGLHNGEVKLSTTRTAEGAFTLIDPDRGGNTTRDALNSPSGSTPANSRAFIDADDVWGDGTTADRATVGVDVHYGMARTWDYFNDTFGRAGINGDGKGVTAYVHHDVDWANASWNDTCLCMKFGDANGDRKPYTALDDVAHEVTHGLTFRTADLVYAGESGALNEATSDIFGTLVEFAADNPADVPDYLIGEMTAPQPLRWMDEPTRDRRSVSCWSPSIKDLDVHRSSGVANKFFYSLAVGSGATRWGSSSPCGGAAPVTGIGNDAAGAIWYRALATYMVSSTDFVGARQATLQAAADLYGSDSAERSAVQAAWLAVGVDGSGTVPASNTAPVIGPVRFAPAHLGTPVQHQLTGNDPQGQAILWSAEDLPPGLTIAPDGLISGTPTAKGMSTVRIHATDPDGNRTDASAARWYVTGPPTVAGLLPTSQTFNVGAATSFRVNFEDYPDFRLLGQITTVTVETTGLPDGLTATTSVDPDLEWMTRVTVAGTPSTAGTGTIRFTATDPDGETATFDLPYTVGPPLAPATPIAYVYSGEVGGTATVSWFAPATGSPQVTGYVIKVTPGTEQVVPATTRSVALTGLDPAQAYEISVRARGNAIDSAEKILTMKPAQLTLSPSSATVDPGAPVTLTGTVTGPPTLGRLFLEQKAPTAGTWTRVSALTADAAGAWSLTVNPTVTTAYRVSYPAGAIGWWPSSSTTTTVRVGTAGPAGSIVSPSAGARIRGSVKVVFRGSADVASAEVNGVAMQRAGNDWSATVAPSGGRLVVEATDKDGYHSRFTQTVVVDNDGPTATVTPKQNTHVRGTFTTSLTAVSDASGVARAELWANGKYLGAGYTKKVATGHSNGTVKLVWKLTDKLGNTRGYTRTVIADNKAPSLSITAAPGNKAKVKGTVKVAAKASDASGIARIELIVNGKVVATDTTAGYVLSVNTKKQKKTMTVRIRAYDKLGNIAYTSTRTWYRR</sequence>
<dbReference type="Pfam" id="PF00041">
    <property type="entry name" value="fn3"/>
    <property type="match status" value="1"/>
</dbReference>
<keyword evidence="7 14" id="KW-0482">Metalloprotease</keyword>
<dbReference type="AlphaFoldDB" id="A0A316F7D3"/>
<feature type="chain" id="PRO_5039364829" evidence="12">
    <location>
        <begin position="28"/>
        <end position="1194"/>
    </location>
</feature>
<dbReference type="InterPro" id="IPR036116">
    <property type="entry name" value="FN3_sf"/>
</dbReference>
<keyword evidence="3" id="KW-0479">Metal-binding</keyword>
<dbReference type="GO" id="GO:0016020">
    <property type="term" value="C:membrane"/>
    <property type="evidence" value="ECO:0007669"/>
    <property type="project" value="InterPro"/>
</dbReference>
<dbReference type="SMART" id="SM00060">
    <property type="entry name" value="FN3"/>
    <property type="match status" value="1"/>
</dbReference>
<dbReference type="SUPFAM" id="SSF55486">
    <property type="entry name" value="Metalloproteases ('zincins'), catalytic domain"/>
    <property type="match status" value="1"/>
</dbReference>
<keyword evidence="15" id="KW-1185">Reference proteome</keyword>
<dbReference type="CDD" id="cd00063">
    <property type="entry name" value="FN3"/>
    <property type="match status" value="1"/>
</dbReference>
<evidence type="ECO:0000256" key="1">
    <source>
        <dbReference type="ARBA" id="ARBA00009388"/>
    </source>
</evidence>
<dbReference type="Pfam" id="PF17957">
    <property type="entry name" value="Big_7"/>
    <property type="match status" value="1"/>
</dbReference>
<comment type="similarity">
    <text evidence="1">Belongs to the peptidase M4 family.</text>
</comment>
<dbReference type="Gene3D" id="1.10.390.10">
    <property type="entry name" value="Neutral Protease Domain 2"/>
    <property type="match status" value="1"/>
</dbReference>
<dbReference type="GO" id="GO:0005509">
    <property type="term" value="F:calcium ion binding"/>
    <property type="evidence" value="ECO:0007669"/>
    <property type="project" value="InterPro"/>
</dbReference>
<dbReference type="PROSITE" id="PS50853">
    <property type="entry name" value="FN3"/>
    <property type="match status" value="1"/>
</dbReference>
<evidence type="ECO:0000256" key="10">
    <source>
        <dbReference type="PIRSR" id="PIRSR623612-1"/>
    </source>
</evidence>
<evidence type="ECO:0000256" key="11">
    <source>
        <dbReference type="SAM" id="MobiDB-lite"/>
    </source>
</evidence>
<dbReference type="PRINTS" id="PR00730">
    <property type="entry name" value="THERMOLYSIN"/>
</dbReference>
<evidence type="ECO:0000256" key="4">
    <source>
        <dbReference type="ARBA" id="ARBA00022729"/>
    </source>
</evidence>
<dbReference type="GO" id="GO:0006508">
    <property type="term" value="P:proteolysis"/>
    <property type="evidence" value="ECO:0007669"/>
    <property type="project" value="UniProtKB-KW"/>
</dbReference>
<dbReference type="PANTHER" id="PTHR33794">
    <property type="entry name" value="BACILLOLYSIN"/>
    <property type="match status" value="1"/>
</dbReference>
<feature type="compositionally biased region" description="Polar residues" evidence="11">
    <location>
        <begin position="263"/>
        <end position="280"/>
    </location>
</feature>
<organism evidence="14 15">
    <name type="scientific">Actinoplanes xinjiangensis</name>
    <dbReference type="NCBI Taxonomy" id="512350"/>
    <lineage>
        <taxon>Bacteria</taxon>
        <taxon>Bacillati</taxon>
        <taxon>Actinomycetota</taxon>
        <taxon>Actinomycetes</taxon>
        <taxon>Micromonosporales</taxon>
        <taxon>Micromonosporaceae</taxon>
        <taxon>Actinoplanes</taxon>
    </lineage>
</organism>
<comment type="caution">
    <text evidence="14">The sequence shown here is derived from an EMBL/GenBank/DDBJ whole genome shotgun (WGS) entry which is preliminary data.</text>
</comment>
<feature type="compositionally biased region" description="Low complexity" evidence="11">
    <location>
        <begin position="29"/>
        <end position="38"/>
    </location>
</feature>
<dbReference type="Gene3D" id="2.60.40.10">
    <property type="entry name" value="Immunoglobulins"/>
    <property type="match status" value="4"/>
</dbReference>
<dbReference type="InterPro" id="IPR011096">
    <property type="entry name" value="FTP_domain"/>
</dbReference>
<keyword evidence="8" id="KW-0326">Glycosidase</keyword>
<feature type="region of interest" description="Disordered" evidence="11">
    <location>
        <begin position="29"/>
        <end position="74"/>
    </location>
</feature>
<dbReference type="GO" id="GO:0016798">
    <property type="term" value="F:hydrolase activity, acting on glycosyl bonds"/>
    <property type="evidence" value="ECO:0007669"/>
    <property type="project" value="UniProtKB-KW"/>
</dbReference>
<keyword evidence="4 12" id="KW-0732">Signal</keyword>
<keyword evidence="5" id="KW-0378">Hydrolase</keyword>
<name>A0A316F7D3_9ACTN</name>
<evidence type="ECO:0000259" key="13">
    <source>
        <dbReference type="PROSITE" id="PS50853"/>
    </source>
</evidence>
<feature type="signal peptide" evidence="12">
    <location>
        <begin position="1"/>
        <end position="27"/>
    </location>
</feature>
<evidence type="ECO:0000256" key="6">
    <source>
        <dbReference type="ARBA" id="ARBA00022833"/>
    </source>
</evidence>
<keyword evidence="9" id="KW-0624">Polysaccharide degradation</keyword>
<dbReference type="InterPro" id="IPR013856">
    <property type="entry name" value="Peptidase_M4_domain"/>
</dbReference>
<feature type="active site" evidence="10">
    <location>
        <position position="376"/>
    </location>
</feature>
<reference evidence="14 15" key="1">
    <citation type="submission" date="2018-05" db="EMBL/GenBank/DDBJ databases">
        <title>Genomic Encyclopedia of Archaeal and Bacterial Type Strains, Phase II (KMG-II): from individual species to whole genera.</title>
        <authorList>
            <person name="Goeker M."/>
        </authorList>
    </citation>
    <scope>NUCLEOTIDE SEQUENCE [LARGE SCALE GENOMIC DNA]</scope>
    <source>
        <strain evidence="14 15">DSM 45184</strain>
    </source>
</reference>
<keyword evidence="6" id="KW-0862">Zinc</keyword>
<evidence type="ECO:0000256" key="7">
    <source>
        <dbReference type="ARBA" id="ARBA00023049"/>
    </source>
</evidence>
<dbReference type="EMBL" id="QGGR01000016">
    <property type="protein sequence ID" value="PWK41680.1"/>
    <property type="molecule type" value="Genomic_DNA"/>
</dbReference>
<dbReference type="SUPFAM" id="SSF49265">
    <property type="entry name" value="Fibronectin type III"/>
    <property type="match status" value="1"/>
</dbReference>
<dbReference type="PANTHER" id="PTHR33794:SF1">
    <property type="entry name" value="BACILLOLYSIN"/>
    <property type="match status" value="1"/>
</dbReference>
<dbReference type="Gene3D" id="3.10.170.10">
    <property type="match status" value="1"/>
</dbReference>
<dbReference type="InterPro" id="IPR027268">
    <property type="entry name" value="Peptidase_M4/M1_CTD_sf"/>
</dbReference>
<evidence type="ECO:0000256" key="8">
    <source>
        <dbReference type="ARBA" id="ARBA00023295"/>
    </source>
</evidence>
<accession>A0A316F7D3</accession>
<dbReference type="Proteomes" id="UP000245697">
    <property type="component" value="Unassembled WGS sequence"/>
</dbReference>